<evidence type="ECO:0000313" key="2">
    <source>
        <dbReference type="Proteomes" id="UP000290195"/>
    </source>
</evidence>
<keyword evidence="2" id="KW-1185">Reference proteome</keyword>
<protein>
    <submittedName>
        <fullName evidence="1">GrBNV_gp44-like protein</fullName>
    </submittedName>
</protein>
<proteinExistence type="predicted"/>
<evidence type="ECO:0000313" key="1">
    <source>
        <dbReference type="EMBL" id="ATZ81556.1"/>
    </source>
</evidence>
<dbReference type="EMBL" id="MF966379">
    <property type="protein sequence ID" value="ATZ81556.1"/>
    <property type="molecule type" value="Genomic_DNA"/>
</dbReference>
<reference evidence="1" key="1">
    <citation type="journal article" date="2018" name="Infect. Genet. Evol.">
        <title>The dynamic evolution of Drosophila innubila Nudivirus.</title>
        <authorList>
            <person name="Hill T."/>
            <person name="Unckless R.L."/>
        </authorList>
    </citation>
    <scope>NUCLEOTIDE SEQUENCE [LARGE SCALE GENOMIC DNA]</scope>
    <source>
        <strain evidence="1">DiNV_CH01M</strain>
    </source>
</reference>
<dbReference type="OrthoDB" id="9207at10239"/>
<sequence>MGLTEQEIFEICMEKVQYQKLNAPNHTLAIDGTSCTMKSSILNATGRPITKVQRNHRIQNPDTFGPSMIGYVCAGINDSFGTIPHFSDRSPMNVVDWHILWKFMDRYLTQFGNVVPNENNPEMALEFETFRKGFRVYREKCEIKDVVANINSIAIVDTNTMRCDEMRLNRNRSDSDVERSTWKFYTFMQNLMYMELYPDLYIDMAWFHNSDADRIVIGVSKFLNTVLNYLIKTIEPSTCNLYKYSLPTIKHDYNLSNITIHTYRSIGRWGCKILTGSDEELRPRIPGYLEVDNILHPNGLKHDRIIPTTRKYMFSTITNGSNNYYHTDDCDLDNNFITNGTVDEMFDF</sequence>
<accession>A0A2H4UXB4</accession>
<organism evidence="1">
    <name type="scientific">Drosophila innubila nudivirus</name>
    <dbReference type="NCBI Taxonomy" id="2057187"/>
    <lineage>
        <taxon>Viruses</taxon>
        <taxon>Viruses incertae sedis</taxon>
        <taxon>Naldaviricetes</taxon>
        <taxon>Lefavirales</taxon>
        <taxon>Nudiviridae</taxon>
        <taxon>Alphanudivirus</taxon>
        <taxon>Alphanudivirus droinnubilae</taxon>
    </lineage>
</organism>
<dbReference type="Proteomes" id="UP000290195">
    <property type="component" value="Segment"/>
</dbReference>
<gene>
    <name evidence="1" type="ORF">DiNV_CH01M_ORF68</name>
</gene>
<name>A0A2H4UXB4_9VIRU</name>